<proteinExistence type="predicted"/>
<protein>
    <submittedName>
        <fullName evidence="2">Uncharacterized protein</fullName>
    </submittedName>
</protein>
<accession>A0A9P8PTP4</accession>
<sequence>MLYLIKLPVLLLVWFGLSSILFELFNPLISIKYIAMFFILFAGIITFFKTLFNNEKRKLKVGELKKFELNILTRKLEKNENIVPNNEVSPIEVMFYPLYKNHKISDLDGEDIIELVDSSIIQEAEFPKFICRNDWMAEMVLSINPFLNLFKHQAYFSTPIEKFNFGFLNPNEYSTINNSSFISNNFEYCFLARSIGFEKDFSNILSIIVKVTDAKDQKHSVLKILHIIQLNNLNAKQFNVIINYFNAGFNYMSSITKVLGILPDLSNINNFPYLLMVNINICCCHTTIMEKSKKELELIKMTLENIDCYIKFLKSSKMIIGDFLKSSEKKKYLQREIAQTYNMRRYFDYALNDFNLEMIVLKSKLKQVISKTKNQCFYEMG</sequence>
<keyword evidence="3" id="KW-1185">Reference proteome</keyword>
<keyword evidence="1" id="KW-1133">Transmembrane helix</keyword>
<feature type="transmembrane region" description="Helical" evidence="1">
    <location>
        <begin position="7"/>
        <end position="25"/>
    </location>
</feature>
<evidence type="ECO:0000256" key="1">
    <source>
        <dbReference type="SAM" id="Phobius"/>
    </source>
</evidence>
<keyword evidence="1" id="KW-0472">Membrane</keyword>
<organism evidence="2 3">
    <name type="scientific">Wickerhamomyces mucosus</name>
    <dbReference type="NCBI Taxonomy" id="1378264"/>
    <lineage>
        <taxon>Eukaryota</taxon>
        <taxon>Fungi</taxon>
        <taxon>Dikarya</taxon>
        <taxon>Ascomycota</taxon>
        <taxon>Saccharomycotina</taxon>
        <taxon>Saccharomycetes</taxon>
        <taxon>Phaffomycetales</taxon>
        <taxon>Wickerhamomycetaceae</taxon>
        <taxon>Wickerhamomyces</taxon>
    </lineage>
</organism>
<evidence type="ECO:0000313" key="3">
    <source>
        <dbReference type="Proteomes" id="UP000769528"/>
    </source>
</evidence>
<gene>
    <name evidence="2" type="ORF">WICMUC_001652</name>
</gene>
<dbReference type="AlphaFoldDB" id="A0A9P8PTP4"/>
<evidence type="ECO:0000313" key="2">
    <source>
        <dbReference type="EMBL" id="KAH3678223.1"/>
    </source>
</evidence>
<keyword evidence="1" id="KW-0812">Transmembrane</keyword>
<reference evidence="2" key="2">
    <citation type="submission" date="2021-01" db="EMBL/GenBank/DDBJ databases">
        <authorList>
            <person name="Schikora-Tamarit M.A."/>
        </authorList>
    </citation>
    <scope>NUCLEOTIDE SEQUENCE</scope>
    <source>
        <strain evidence="2">CBS6341</strain>
    </source>
</reference>
<feature type="transmembrane region" description="Helical" evidence="1">
    <location>
        <begin position="31"/>
        <end position="52"/>
    </location>
</feature>
<reference evidence="2" key="1">
    <citation type="journal article" date="2021" name="Open Biol.">
        <title>Shared evolutionary footprints suggest mitochondrial oxidative damage underlies multiple complex I losses in fungi.</title>
        <authorList>
            <person name="Schikora-Tamarit M.A."/>
            <person name="Marcet-Houben M."/>
            <person name="Nosek J."/>
            <person name="Gabaldon T."/>
        </authorList>
    </citation>
    <scope>NUCLEOTIDE SEQUENCE</scope>
    <source>
        <strain evidence="2">CBS6341</strain>
    </source>
</reference>
<comment type="caution">
    <text evidence="2">The sequence shown here is derived from an EMBL/GenBank/DDBJ whole genome shotgun (WGS) entry which is preliminary data.</text>
</comment>
<name>A0A9P8PTP4_9ASCO</name>
<dbReference type="EMBL" id="JAEUBF010000485">
    <property type="protein sequence ID" value="KAH3678223.1"/>
    <property type="molecule type" value="Genomic_DNA"/>
</dbReference>
<dbReference type="Proteomes" id="UP000769528">
    <property type="component" value="Unassembled WGS sequence"/>
</dbReference>